<dbReference type="InterPro" id="IPR009057">
    <property type="entry name" value="Homeodomain-like_sf"/>
</dbReference>
<dbReference type="Gene3D" id="1.10.357.10">
    <property type="entry name" value="Tetracycline Repressor, domain 2"/>
    <property type="match status" value="1"/>
</dbReference>
<dbReference type="InterPro" id="IPR036271">
    <property type="entry name" value="Tet_transcr_reg_TetR-rel_C_sf"/>
</dbReference>
<sequence length="215" mass="24234">MTQQVSIQGPGGDRLSLADDERTVLAAALEEIREHGYRDGSFARIARRARLEPDELCRRYPDERLLLVDALRYRDDLGIDLLPAAQRDGRALLQGFIDVARFSSETPGSVKLFAILSAAATAPDHPGHEYFRERYAWLRELLIDALRELEEEGELRRKSDPEEIAAQVIALLDGLQVQWLLDRTAVDLEGLVRGFLNRHLHRPLSPGRPLVLPGD</sequence>
<dbReference type="Proteomes" id="UP001426770">
    <property type="component" value="Unassembled WGS sequence"/>
</dbReference>
<dbReference type="EMBL" id="BAABRR010000004">
    <property type="protein sequence ID" value="GAA5518646.1"/>
    <property type="molecule type" value="Genomic_DNA"/>
</dbReference>
<dbReference type="SUPFAM" id="SSF48498">
    <property type="entry name" value="Tetracyclin repressor-like, C-terminal domain"/>
    <property type="match status" value="1"/>
</dbReference>
<dbReference type="PANTHER" id="PTHR47506">
    <property type="entry name" value="TRANSCRIPTIONAL REGULATORY PROTEIN"/>
    <property type="match status" value="1"/>
</dbReference>
<gene>
    <name evidence="4" type="ORF">Lsed01_01078</name>
</gene>
<keyword evidence="2" id="KW-0804">Transcription</keyword>
<evidence type="ECO:0000313" key="4">
    <source>
        <dbReference type="EMBL" id="GAA5518646.1"/>
    </source>
</evidence>
<dbReference type="Pfam" id="PF13977">
    <property type="entry name" value="TetR_C_6"/>
    <property type="match status" value="1"/>
</dbReference>
<evidence type="ECO:0000313" key="5">
    <source>
        <dbReference type="Proteomes" id="UP001426770"/>
    </source>
</evidence>
<comment type="caution">
    <text evidence="4">The sequence shown here is derived from an EMBL/GenBank/DDBJ whole genome shotgun (WGS) entry which is preliminary data.</text>
</comment>
<protein>
    <recommendedName>
        <fullName evidence="3">BetI-type transcriptional repressor C-terminal domain-containing protein</fullName>
    </recommendedName>
</protein>
<proteinExistence type="predicted"/>
<organism evidence="4 5">
    <name type="scientific">Demequina sediminis</name>
    <dbReference type="NCBI Taxonomy" id="1930058"/>
    <lineage>
        <taxon>Bacteria</taxon>
        <taxon>Bacillati</taxon>
        <taxon>Actinomycetota</taxon>
        <taxon>Actinomycetes</taxon>
        <taxon>Micrococcales</taxon>
        <taxon>Demequinaceae</taxon>
        <taxon>Demequina</taxon>
    </lineage>
</organism>
<name>A0ABP9WFN7_9MICO</name>
<feature type="domain" description="BetI-type transcriptional repressor C-terminal" evidence="3">
    <location>
        <begin position="118"/>
        <end position="200"/>
    </location>
</feature>
<evidence type="ECO:0000259" key="3">
    <source>
        <dbReference type="Pfam" id="PF13977"/>
    </source>
</evidence>
<evidence type="ECO:0000256" key="2">
    <source>
        <dbReference type="ARBA" id="ARBA00023163"/>
    </source>
</evidence>
<dbReference type="InterPro" id="IPR039538">
    <property type="entry name" value="BetI_C"/>
</dbReference>
<dbReference type="RefSeq" id="WP_345378976.1">
    <property type="nucleotide sequence ID" value="NZ_BAABRR010000004.1"/>
</dbReference>
<evidence type="ECO:0000256" key="1">
    <source>
        <dbReference type="ARBA" id="ARBA00023015"/>
    </source>
</evidence>
<keyword evidence="1" id="KW-0805">Transcription regulation</keyword>
<dbReference type="PANTHER" id="PTHR47506:SF1">
    <property type="entry name" value="HTH-TYPE TRANSCRIPTIONAL REGULATOR YJDC"/>
    <property type="match status" value="1"/>
</dbReference>
<dbReference type="SUPFAM" id="SSF46689">
    <property type="entry name" value="Homeodomain-like"/>
    <property type="match status" value="1"/>
</dbReference>
<reference evidence="4 5" key="1">
    <citation type="submission" date="2024-02" db="EMBL/GenBank/DDBJ databases">
        <title>Lysinimicrobium sediminis NBRC 112286.</title>
        <authorList>
            <person name="Ichikawa N."/>
            <person name="Katano-Makiyama Y."/>
            <person name="Hidaka K."/>
        </authorList>
    </citation>
    <scope>NUCLEOTIDE SEQUENCE [LARGE SCALE GENOMIC DNA]</scope>
    <source>
        <strain evidence="4 5">NBRC 112286</strain>
    </source>
</reference>
<keyword evidence="5" id="KW-1185">Reference proteome</keyword>
<accession>A0ABP9WFN7</accession>